<evidence type="ECO:0000256" key="1">
    <source>
        <dbReference type="SAM" id="Phobius"/>
    </source>
</evidence>
<dbReference type="PANTHER" id="PTHR34806">
    <property type="entry name" value="HIGH-AFFINITY NITRATE TRANSPORTER 3.2"/>
    <property type="match status" value="1"/>
</dbReference>
<dbReference type="Pfam" id="PF16974">
    <property type="entry name" value="NAR2"/>
    <property type="match status" value="1"/>
</dbReference>
<sequence>MAWIHWASLLLLLSCLAETSYGAVLLSSLPNTLDVFASPHKPDQPGLTPGGTWYFTDPIIAGEDKLGVTWALNNRSFPVGTDAPYRKVNVKLCYAPVSQVGRPERKTLDDLDKDKTCQFDIFAGQYNASSKWQFYESTLERNVPAASYFVRAYVLDAAAVVVAYGQNTGPNKDYNIFEVQASSGSHKTVDIVFICFSAFCFLFLVGFFVA</sequence>
<keyword evidence="2" id="KW-0732">Signal</keyword>
<evidence type="ECO:0008006" key="5">
    <source>
        <dbReference type="Google" id="ProtNLM"/>
    </source>
</evidence>
<gene>
    <name evidence="3" type="ORF">M0R45_024000</name>
</gene>
<dbReference type="AlphaFoldDB" id="A0AAW1WR72"/>
<feature type="signal peptide" evidence="2">
    <location>
        <begin position="1"/>
        <end position="22"/>
    </location>
</feature>
<name>A0AAW1WR72_RUBAR</name>
<dbReference type="PANTHER" id="PTHR34806:SF1">
    <property type="entry name" value="HIGH-AFFINITY NITRATE TRANSPORTER 3.1"/>
    <property type="match status" value="1"/>
</dbReference>
<keyword evidence="1" id="KW-1133">Transmembrane helix</keyword>
<keyword evidence="1" id="KW-0472">Membrane</keyword>
<reference evidence="3 4" key="1">
    <citation type="journal article" date="2023" name="G3 (Bethesda)">
        <title>A chromosome-length genome assembly and annotation of blackberry (Rubus argutus, cv. 'Hillquist').</title>
        <authorList>
            <person name="Bruna T."/>
            <person name="Aryal R."/>
            <person name="Dudchenko O."/>
            <person name="Sargent D.J."/>
            <person name="Mead D."/>
            <person name="Buti M."/>
            <person name="Cavallini A."/>
            <person name="Hytonen T."/>
            <person name="Andres J."/>
            <person name="Pham M."/>
            <person name="Weisz D."/>
            <person name="Mascagni F."/>
            <person name="Usai G."/>
            <person name="Natali L."/>
            <person name="Bassil N."/>
            <person name="Fernandez G.E."/>
            <person name="Lomsadze A."/>
            <person name="Armour M."/>
            <person name="Olukolu B."/>
            <person name="Poorten T."/>
            <person name="Britton C."/>
            <person name="Davik J."/>
            <person name="Ashrafi H."/>
            <person name="Aiden E.L."/>
            <person name="Borodovsky M."/>
            <person name="Worthington M."/>
        </authorList>
    </citation>
    <scope>NUCLEOTIDE SEQUENCE [LARGE SCALE GENOMIC DNA]</scope>
    <source>
        <strain evidence="3">PI 553951</strain>
    </source>
</reference>
<accession>A0AAW1WR72</accession>
<keyword evidence="1" id="KW-0812">Transmembrane</keyword>
<evidence type="ECO:0000313" key="4">
    <source>
        <dbReference type="Proteomes" id="UP001457282"/>
    </source>
</evidence>
<dbReference type="InterPro" id="IPR016605">
    <property type="entry name" value="Transptr_NO3_Nar2"/>
</dbReference>
<dbReference type="GO" id="GO:0015112">
    <property type="term" value="F:nitrate transmembrane transporter activity"/>
    <property type="evidence" value="ECO:0007669"/>
    <property type="project" value="TreeGrafter"/>
</dbReference>
<dbReference type="GO" id="GO:0010167">
    <property type="term" value="P:response to nitrate"/>
    <property type="evidence" value="ECO:0007669"/>
    <property type="project" value="InterPro"/>
</dbReference>
<organism evidence="3 4">
    <name type="scientific">Rubus argutus</name>
    <name type="common">Southern blackberry</name>
    <dbReference type="NCBI Taxonomy" id="59490"/>
    <lineage>
        <taxon>Eukaryota</taxon>
        <taxon>Viridiplantae</taxon>
        <taxon>Streptophyta</taxon>
        <taxon>Embryophyta</taxon>
        <taxon>Tracheophyta</taxon>
        <taxon>Spermatophyta</taxon>
        <taxon>Magnoliopsida</taxon>
        <taxon>eudicotyledons</taxon>
        <taxon>Gunneridae</taxon>
        <taxon>Pentapetalae</taxon>
        <taxon>rosids</taxon>
        <taxon>fabids</taxon>
        <taxon>Rosales</taxon>
        <taxon>Rosaceae</taxon>
        <taxon>Rosoideae</taxon>
        <taxon>Rosoideae incertae sedis</taxon>
        <taxon>Rubus</taxon>
    </lineage>
</organism>
<dbReference type="Proteomes" id="UP001457282">
    <property type="component" value="Unassembled WGS sequence"/>
</dbReference>
<feature type="chain" id="PRO_5043878537" description="High-affinity nitrate transporter" evidence="2">
    <location>
        <begin position="23"/>
        <end position="210"/>
    </location>
</feature>
<dbReference type="GO" id="GO:0005886">
    <property type="term" value="C:plasma membrane"/>
    <property type="evidence" value="ECO:0007669"/>
    <property type="project" value="TreeGrafter"/>
</dbReference>
<evidence type="ECO:0000313" key="3">
    <source>
        <dbReference type="EMBL" id="KAK9926787.1"/>
    </source>
</evidence>
<comment type="caution">
    <text evidence="3">The sequence shown here is derived from an EMBL/GenBank/DDBJ whole genome shotgun (WGS) entry which is preliminary data.</text>
</comment>
<keyword evidence="4" id="KW-1185">Reference proteome</keyword>
<evidence type="ECO:0000256" key="2">
    <source>
        <dbReference type="SAM" id="SignalP"/>
    </source>
</evidence>
<protein>
    <recommendedName>
        <fullName evidence="5">High-affinity nitrate transporter</fullName>
    </recommendedName>
</protein>
<dbReference type="EMBL" id="JBEDUW010000005">
    <property type="protein sequence ID" value="KAK9926787.1"/>
    <property type="molecule type" value="Genomic_DNA"/>
</dbReference>
<proteinExistence type="predicted"/>
<feature type="transmembrane region" description="Helical" evidence="1">
    <location>
        <begin position="191"/>
        <end position="209"/>
    </location>
</feature>